<reference evidence="3 4" key="1">
    <citation type="submission" date="2021-04" db="EMBL/GenBank/DDBJ databases">
        <authorList>
            <person name="De Guttry C."/>
            <person name="Zahm M."/>
            <person name="Klopp C."/>
            <person name="Cabau C."/>
            <person name="Louis A."/>
            <person name="Berthelot C."/>
            <person name="Parey E."/>
            <person name="Roest Crollius H."/>
            <person name="Montfort J."/>
            <person name="Robinson-Rechavi M."/>
            <person name="Bucao C."/>
            <person name="Bouchez O."/>
            <person name="Gislard M."/>
            <person name="Lluch J."/>
            <person name="Milhes M."/>
            <person name="Lampietro C."/>
            <person name="Lopez Roques C."/>
            <person name="Donnadieu C."/>
            <person name="Braasch I."/>
            <person name="Desvignes T."/>
            <person name="Postlethwait J."/>
            <person name="Bobe J."/>
            <person name="Wedekind C."/>
            <person name="Guiguen Y."/>
        </authorList>
    </citation>
    <scope>NUCLEOTIDE SEQUENCE [LARGE SCALE GENOMIC DNA]</scope>
    <source>
        <strain evidence="3">Cs_M1</strain>
        <tissue evidence="3">Blood</tissue>
    </source>
</reference>
<protein>
    <recommendedName>
        <fullName evidence="2">RPAP1 C-terminal domain-containing protein</fullName>
    </recommendedName>
</protein>
<dbReference type="EMBL" id="JAGTTL010000020">
    <property type="protein sequence ID" value="KAK6307064.1"/>
    <property type="molecule type" value="Genomic_DNA"/>
</dbReference>
<evidence type="ECO:0000256" key="1">
    <source>
        <dbReference type="SAM" id="MobiDB-lite"/>
    </source>
</evidence>
<dbReference type="AlphaFoldDB" id="A0AAN8LD90"/>
<feature type="region of interest" description="Disordered" evidence="1">
    <location>
        <begin position="1"/>
        <end position="32"/>
    </location>
</feature>
<accession>A0AAN8LD90</accession>
<dbReference type="PANTHER" id="PTHR21483">
    <property type="entry name" value="RNA POLYMERASE II-ASSOCIATED PROTEIN 1"/>
    <property type="match status" value="1"/>
</dbReference>
<sequence>MYLSRGGPASQASEVVGAHGQAGAREAGVDQGPACVQPEGTKMAMQAHFDFAGTLIPPTEDLPTHLGLHHHGEEPELAGYSLQELFLLCCSQVIQQWSLALNALAHILTKVQVGQFAAALRGSVVSTLLDSGLLFPLHFSLDDNVEGVMSATVQALRALLVSSDDEECLDSTLSWFHGLASFPLLRKTRGSEVMRETAQEKEEKKTDDDVSRDDGLLKMKLLPRIRYIMEVVHPSPRVDQDVLGVLIRITRHSSSAATQVLDCPRLMETVMSEFLPCSWAVPTSPTPQSVYVTNGMKLIRVLDTTGRHACARLLNSLSVWECLSRLLAPEPNDLQLEPGEALRVSTESYWL</sequence>
<dbReference type="InterPro" id="IPR039913">
    <property type="entry name" value="RPAP1/Rba50"/>
</dbReference>
<evidence type="ECO:0000313" key="4">
    <source>
        <dbReference type="Proteomes" id="UP001356427"/>
    </source>
</evidence>
<dbReference type="GO" id="GO:0006366">
    <property type="term" value="P:transcription by RNA polymerase II"/>
    <property type="evidence" value="ECO:0007669"/>
    <property type="project" value="InterPro"/>
</dbReference>
<dbReference type="PANTHER" id="PTHR21483:SF18">
    <property type="entry name" value="RNA POLYMERASE II-ASSOCIATED PROTEIN 1"/>
    <property type="match status" value="1"/>
</dbReference>
<keyword evidence="4" id="KW-1185">Reference proteome</keyword>
<gene>
    <name evidence="3" type="ORF">J4Q44_G00222120</name>
</gene>
<proteinExistence type="predicted"/>
<dbReference type="Pfam" id="PF08620">
    <property type="entry name" value="RPAP1_C"/>
    <property type="match status" value="1"/>
</dbReference>
<dbReference type="Proteomes" id="UP001356427">
    <property type="component" value="Unassembled WGS sequence"/>
</dbReference>
<organism evidence="3 4">
    <name type="scientific">Coregonus suidteri</name>
    <dbReference type="NCBI Taxonomy" id="861788"/>
    <lineage>
        <taxon>Eukaryota</taxon>
        <taxon>Metazoa</taxon>
        <taxon>Chordata</taxon>
        <taxon>Craniata</taxon>
        <taxon>Vertebrata</taxon>
        <taxon>Euteleostomi</taxon>
        <taxon>Actinopterygii</taxon>
        <taxon>Neopterygii</taxon>
        <taxon>Teleostei</taxon>
        <taxon>Protacanthopterygii</taxon>
        <taxon>Salmoniformes</taxon>
        <taxon>Salmonidae</taxon>
        <taxon>Coregoninae</taxon>
        <taxon>Coregonus</taxon>
    </lineage>
</organism>
<comment type="caution">
    <text evidence="3">The sequence shown here is derived from an EMBL/GenBank/DDBJ whole genome shotgun (WGS) entry which is preliminary data.</text>
</comment>
<evidence type="ECO:0000259" key="2">
    <source>
        <dbReference type="Pfam" id="PF08620"/>
    </source>
</evidence>
<dbReference type="InterPro" id="IPR013929">
    <property type="entry name" value="RPAP1_C"/>
</dbReference>
<feature type="domain" description="RPAP1 C-terminal" evidence="2">
    <location>
        <begin position="48"/>
        <end position="111"/>
    </location>
</feature>
<name>A0AAN8LD90_9TELE</name>
<evidence type="ECO:0000313" key="3">
    <source>
        <dbReference type="EMBL" id="KAK6307064.1"/>
    </source>
</evidence>